<dbReference type="Pfam" id="PF00704">
    <property type="entry name" value="Glyco_hydro_18"/>
    <property type="match status" value="1"/>
</dbReference>
<dbReference type="Proteomes" id="UP000242287">
    <property type="component" value="Unassembled WGS sequence"/>
</dbReference>
<sequence length="389" mass="43723">MIRGIYARKFPPQLIPVHDLTHLLYAFGNVKPDTGEVFISDPWADKDIHYPGDRWDEPGNNLYGNLKAIYLIKKHNRNLKTLFSIGGWTYSSNFHPVVVSPPLRAKFVESAVKILEDYGFDGLDIDYEYPTNDDQAKGFVNLLKELRSALDHHAEKKKANYRFLLSIAAPCGPEKYEKLHVAEMNKSLDFWNLMAYDFSGSWDTAANHMANLHGGTLNGSQAIDWYIKKGVAANKIVLGIPIYGRSFMNTEGIGKPFHGVGIGTWEPGTYDYRVLPLPGSTVHNDLKAVASWSYDSAKKELVSFDDEKVAQLKGKYIVQKGLGGAMFWELSGDKGFERPGIETGPGKDEQPGKNLVHLVKGEFALLEDKHNWLGYEDSQYDNMKKGMKD</sequence>
<dbReference type="Gene3D" id="3.10.50.10">
    <property type="match status" value="1"/>
</dbReference>
<comment type="subcellular location">
    <subcellularLocation>
        <location evidence="2">Secreted</location>
    </subcellularLocation>
</comment>
<comment type="catalytic activity">
    <reaction evidence="1">
        <text>Random endo-hydrolysis of N-acetyl-beta-D-glucosaminide (1-&gt;4)-beta-linkages in chitin and chitodextrins.</text>
        <dbReference type="EC" id="3.2.1.14"/>
    </reaction>
</comment>
<dbReference type="InterPro" id="IPR017853">
    <property type="entry name" value="GH"/>
</dbReference>
<keyword evidence="7" id="KW-0146">Chitin degradation</keyword>
<keyword evidence="6 11" id="KW-0378">Hydrolase</keyword>
<dbReference type="SUPFAM" id="SSF51445">
    <property type="entry name" value="(Trans)glycosidases"/>
    <property type="match status" value="1"/>
</dbReference>
<evidence type="ECO:0000256" key="3">
    <source>
        <dbReference type="ARBA" id="ARBA00008682"/>
    </source>
</evidence>
<accession>A0A2A9N7N8</accession>
<dbReference type="InterPro" id="IPR050314">
    <property type="entry name" value="Glycosyl_Hydrlase_18"/>
</dbReference>
<evidence type="ECO:0000256" key="10">
    <source>
        <dbReference type="ARBA" id="ARBA00023326"/>
    </source>
</evidence>
<name>A0A2A9N7N8_9AGAR</name>
<dbReference type="PROSITE" id="PS51910">
    <property type="entry name" value="GH18_2"/>
    <property type="match status" value="1"/>
</dbReference>
<evidence type="ECO:0000256" key="9">
    <source>
        <dbReference type="ARBA" id="ARBA00023295"/>
    </source>
</evidence>
<dbReference type="GO" id="GO:0008061">
    <property type="term" value="F:chitin binding"/>
    <property type="evidence" value="ECO:0007669"/>
    <property type="project" value="InterPro"/>
</dbReference>
<keyword evidence="5" id="KW-0964">Secreted</keyword>
<evidence type="ECO:0000256" key="6">
    <source>
        <dbReference type="ARBA" id="ARBA00022801"/>
    </source>
</evidence>
<dbReference type="SMART" id="SM00636">
    <property type="entry name" value="Glyco_18"/>
    <property type="match status" value="1"/>
</dbReference>
<reference evidence="13 14" key="1">
    <citation type="submission" date="2014-02" db="EMBL/GenBank/DDBJ databases">
        <title>Transposable element dynamics among asymbiotic and ectomycorrhizal Amanita fungi.</title>
        <authorList>
            <consortium name="DOE Joint Genome Institute"/>
            <person name="Hess J."/>
            <person name="Skrede I."/>
            <person name="Wolfe B."/>
            <person name="LaButti K."/>
            <person name="Ohm R.A."/>
            <person name="Grigoriev I.V."/>
            <person name="Pringle A."/>
        </authorList>
    </citation>
    <scope>NUCLEOTIDE SEQUENCE [LARGE SCALE GENOMIC DNA]</scope>
    <source>
        <strain evidence="13 14">SKay4041</strain>
    </source>
</reference>
<keyword evidence="9 11" id="KW-0326">Glycosidase</keyword>
<dbReference type="GO" id="GO:0005576">
    <property type="term" value="C:extracellular region"/>
    <property type="evidence" value="ECO:0007669"/>
    <property type="project" value="UniProtKB-SubCell"/>
</dbReference>
<dbReference type="PROSITE" id="PS01095">
    <property type="entry name" value="GH18_1"/>
    <property type="match status" value="1"/>
</dbReference>
<evidence type="ECO:0000256" key="8">
    <source>
        <dbReference type="ARBA" id="ARBA00023277"/>
    </source>
</evidence>
<dbReference type="Gene3D" id="3.20.20.80">
    <property type="entry name" value="Glycosidases"/>
    <property type="match status" value="1"/>
</dbReference>
<feature type="domain" description="GH18" evidence="12">
    <location>
        <begin position="1"/>
        <end position="351"/>
    </location>
</feature>
<dbReference type="SUPFAM" id="SSF54556">
    <property type="entry name" value="Chitinase insertion domain"/>
    <property type="match status" value="1"/>
</dbReference>
<keyword evidence="10" id="KW-0624">Polysaccharide degradation</keyword>
<evidence type="ECO:0000256" key="5">
    <source>
        <dbReference type="ARBA" id="ARBA00022525"/>
    </source>
</evidence>
<dbReference type="InterPro" id="IPR029070">
    <property type="entry name" value="Chitinase_insertion_sf"/>
</dbReference>
<dbReference type="AlphaFoldDB" id="A0A2A9N7N8"/>
<dbReference type="CDD" id="cd06548">
    <property type="entry name" value="GH18_chitinase"/>
    <property type="match status" value="1"/>
</dbReference>
<evidence type="ECO:0000256" key="2">
    <source>
        <dbReference type="ARBA" id="ARBA00004613"/>
    </source>
</evidence>
<evidence type="ECO:0000313" key="13">
    <source>
        <dbReference type="EMBL" id="PFH46149.1"/>
    </source>
</evidence>
<dbReference type="GO" id="GO:0000272">
    <property type="term" value="P:polysaccharide catabolic process"/>
    <property type="evidence" value="ECO:0007669"/>
    <property type="project" value="UniProtKB-KW"/>
</dbReference>
<dbReference type="PANTHER" id="PTHR11177:SF317">
    <property type="entry name" value="CHITINASE 12-RELATED"/>
    <property type="match status" value="1"/>
</dbReference>
<dbReference type="InterPro" id="IPR011583">
    <property type="entry name" value="Chitinase_II/V-like_cat"/>
</dbReference>
<keyword evidence="14" id="KW-1185">Reference proteome</keyword>
<dbReference type="InterPro" id="IPR001579">
    <property type="entry name" value="Glyco_hydro_18_chit_AS"/>
</dbReference>
<evidence type="ECO:0000256" key="11">
    <source>
        <dbReference type="RuleBase" id="RU000489"/>
    </source>
</evidence>
<dbReference type="InterPro" id="IPR001223">
    <property type="entry name" value="Glyco_hydro18_cat"/>
</dbReference>
<organism evidence="13 14">
    <name type="scientific">Amanita thiersii Skay4041</name>
    <dbReference type="NCBI Taxonomy" id="703135"/>
    <lineage>
        <taxon>Eukaryota</taxon>
        <taxon>Fungi</taxon>
        <taxon>Dikarya</taxon>
        <taxon>Basidiomycota</taxon>
        <taxon>Agaricomycotina</taxon>
        <taxon>Agaricomycetes</taxon>
        <taxon>Agaricomycetidae</taxon>
        <taxon>Agaricales</taxon>
        <taxon>Pluteineae</taxon>
        <taxon>Amanitaceae</taxon>
        <taxon>Amanita</taxon>
    </lineage>
</organism>
<dbReference type="EC" id="3.2.1.14" evidence="4"/>
<dbReference type="FunFam" id="3.20.20.80:FF:000075">
    <property type="entry name" value="Sporulation-specific chitinase"/>
    <property type="match status" value="1"/>
</dbReference>
<dbReference type="OrthoDB" id="76388at2759"/>
<dbReference type="FunFam" id="3.10.50.10:FF:000005">
    <property type="entry name" value="Endochitinase B1"/>
    <property type="match status" value="1"/>
</dbReference>
<dbReference type="PANTHER" id="PTHR11177">
    <property type="entry name" value="CHITINASE"/>
    <property type="match status" value="1"/>
</dbReference>
<evidence type="ECO:0000256" key="4">
    <source>
        <dbReference type="ARBA" id="ARBA00012729"/>
    </source>
</evidence>
<protein>
    <recommendedName>
        <fullName evidence="4">chitinase</fullName>
        <ecNumber evidence="4">3.2.1.14</ecNumber>
    </recommendedName>
</protein>
<evidence type="ECO:0000256" key="7">
    <source>
        <dbReference type="ARBA" id="ARBA00023024"/>
    </source>
</evidence>
<evidence type="ECO:0000256" key="1">
    <source>
        <dbReference type="ARBA" id="ARBA00000822"/>
    </source>
</evidence>
<evidence type="ECO:0000259" key="12">
    <source>
        <dbReference type="PROSITE" id="PS51910"/>
    </source>
</evidence>
<dbReference type="EMBL" id="KZ302229">
    <property type="protein sequence ID" value="PFH46149.1"/>
    <property type="molecule type" value="Genomic_DNA"/>
</dbReference>
<dbReference type="STRING" id="703135.A0A2A9N7N8"/>
<keyword evidence="8" id="KW-0119">Carbohydrate metabolism</keyword>
<dbReference type="GO" id="GO:0008843">
    <property type="term" value="F:endochitinase activity"/>
    <property type="evidence" value="ECO:0007669"/>
    <property type="project" value="UniProtKB-EC"/>
</dbReference>
<dbReference type="GO" id="GO:0006032">
    <property type="term" value="P:chitin catabolic process"/>
    <property type="evidence" value="ECO:0007669"/>
    <property type="project" value="UniProtKB-KW"/>
</dbReference>
<evidence type="ECO:0000313" key="14">
    <source>
        <dbReference type="Proteomes" id="UP000242287"/>
    </source>
</evidence>
<comment type="similarity">
    <text evidence="3">Belongs to the glycosyl hydrolase 18 family. Chitinase class V subfamily.</text>
</comment>
<proteinExistence type="inferred from homology"/>
<gene>
    <name evidence="13" type="ORF">AMATHDRAFT_77807</name>
</gene>